<dbReference type="EMBL" id="BIFR01000001">
    <property type="protein sequence ID" value="GCE11252.1"/>
    <property type="molecule type" value="Genomic_DNA"/>
</dbReference>
<accession>A0A401ZWR4</accession>
<protein>
    <submittedName>
        <fullName evidence="1">Uncharacterized protein</fullName>
    </submittedName>
</protein>
<dbReference type="AlphaFoldDB" id="A0A401ZWR4"/>
<organism evidence="1 2">
    <name type="scientific">Tengunoibacter tsumagoiensis</name>
    <dbReference type="NCBI Taxonomy" id="2014871"/>
    <lineage>
        <taxon>Bacteria</taxon>
        <taxon>Bacillati</taxon>
        <taxon>Chloroflexota</taxon>
        <taxon>Ktedonobacteria</taxon>
        <taxon>Ktedonobacterales</taxon>
        <taxon>Dictyobacteraceae</taxon>
        <taxon>Tengunoibacter</taxon>
    </lineage>
</organism>
<name>A0A401ZWR4_9CHLR</name>
<evidence type="ECO:0000313" key="1">
    <source>
        <dbReference type="EMBL" id="GCE11252.1"/>
    </source>
</evidence>
<evidence type="ECO:0000313" key="2">
    <source>
        <dbReference type="Proteomes" id="UP000287352"/>
    </source>
</evidence>
<reference evidence="2" key="1">
    <citation type="submission" date="2018-12" db="EMBL/GenBank/DDBJ databases">
        <title>Tengunoibacter tsumagoiensis gen. nov., sp. nov., Dictyobacter kobayashii sp. nov., D. alpinus sp. nov., and D. joshuensis sp. nov. and description of Dictyobacteraceae fam. nov. within the order Ktedonobacterales isolated from Tengu-no-mugimeshi.</title>
        <authorList>
            <person name="Wang C.M."/>
            <person name="Zheng Y."/>
            <person name="Sakai Y."/>
            <person name="Toyoda A."/>
            <person name="Minakuchi Y."/>
            <person name="Abe K."/>
            <person name="Yokota A."/>
            <person name="Yabe S."/>
        </authorList>
    </citation>
    <scope>NUCLEOTIDE SEQUENCE [LARGE SCALE GENOMIC DNA]</scope>
    <source>
        <strain evidence="2">Uno3</strain>
    </source>
</reference>
<dbReference type="Proteomes" id="UP000287352">
    <property type="component" value="Unassembled WGS sequence"/>
</dbReference>
<keyword evidence="2" id="KW-1185">Reference proteome</keyword>
<comment type="caution">
    <text evidence="1">The sequence shown here is derived from an EMBL/GenBank/DDBJ whole genome shotgun (WGS) entry which is preliminary data.</text>
</comment>
<proteinExistence type="predicted"/>
<gene>
    <name evidence="1" type="ORF">KTT_11110</name>
</gene>
<sequence>MVSWAEHVTMRYPPASVCYANSIQKYNIGYAKGQGESAHEFYHVHSLFIVCSPGDKEKRQNETSAILIGGETSAM</sequence>